<dbReference type="EMBL" id="AWGJ01000014">
    <property type="protein sequence ID" value="ODN72750.1"/>
    <property type="molecule type" value="Genomic_DNA"/>
</dbReference>
<dbReference type="RefSeq" id="XP_018988691.1">
    <property type="nucleotide sequence ID" value="XM_019143028.1"/>
</dbReference>
<dbReference type="GeneID" id="30159496"/>
<comment type="caution">
    <text evidence="1">The sequence shown here is derived from an EMBL/GenBank/DDBJ whole genome shotgun (WGS) entry which is preliminary data.</text>
</comment>
<dbReference type="Proteomes" id="UP000094065">
    <property type="component" value="Unassembled WGS sequence"/>
</dbReference>
<reference evidence="1 2" key="1">
    <citation type="submission" date="2016-06" db="EMBL/GenBank/DDBJ databases">
        <title>Evolution of pathogenesis and genome organization in the Tremellales.</title>
        <authorList>
            <person name="Cuomo C."/>
            <person name="Litvintseva A."/>
            <person name="Heitman J."/>
            <person name="Chen Y."/>
            <person name="Sun S."/>
            <person name="Springer D."/>
            <person name="Dromer F."/>
            <person name="Young S."/>
            <person name="Zeng Q."/>
            <person name="Chapman S."/>
            <person name="Gujja S."/>
            <person name="Saif S."/>
            <person name="Birren B."/>
        </authorList>
    </citation>
    <scope>NUCLEOTIDE SEQUENCE [LARGE SCALE GENOMIC DNA]</scope>
    <source>
        <strain evidence="1 2">CBS 6039</strain>
    </source>
</reference>
<proteinExistence type="predicted"/>
<evidence type="ECO:0000313" key="1">
    <source>
        <dbReference type="EMBL" id="ODN72750.1"/>
    </source>
</evidence>
<protein>
    <submittedName>
        <fullName evidence="1">Uncharacterized protein</fullName>
    </submittedName>
</protein>
<keyword evidence="2" id="KW-1185">Reference proteome</keyword>
<organism evidence="1 2">
    <name type="scientific">Cryptococcus amylolentus CBS 6039</name>
    <dbReference type="NCBI Taxonomy" id="1295533"/>
    <lineage>
        <taxon>Eukaryota</taxon>
        <taxon>Fungi</taxon>
        <taxon>Dikarya</taxon>
        <taxon>Basidiomycota</taxon>
        <taxon>Agaricomycotina</taxon>
        <taxon>Tremellomycetes</taxon>
        <taxon>Tremellales</taxon>
        <taxon>Cryptococcaceae</taxon>
        <taxon>Cryptococcus</taxon>
    </lineage>
</organism>
<accession>A0A1E3H8U8</accession>
<evidence type="ECO:0000313" key="2">
    <source>
        <dbReference type="Proteomes" id="UP000094065"/>
    </source>
</evidence>
<gene>
    <name evidence="1" type="ORF">L202_08187</name>
</gene>
<sequence>MSPQSPITAATAVTNTKASTLHPLVHLHVRAAPAMLTNNISVANESILAIHVNRAVSICPVVSWSFSSRDVLAATILASGKNGHWLHASRSASPPPPCLSSATGQLTLSSDQLRISPLHSSMLATTANANSNTCFPNSMQHDLKYRLVGTSLANANSPWTRSVIALQLAFEELKRATEARLQKDRTGTPLHYRSYLQFFVGESEGDHRASPGTIGVS</sequence>
<name>A0A1E3H8U8_9TREE</name>
<dbReference type="AlphaFoldDB" id="A0A1E3H8U8"/>